<evidence type="ECO:0000313" key="10">
    <source>
        <dbReference type="EMBL" id="JAB59358.1"/>
    </source>
</evidence>
<dbReference type="PANTHER" id="PTHR12892">
    <property type="entry name" value="FGF RECEPTOR ACTIVATING PROTEIN 1"/>
    <property type="match status" value="1"/>
</dbReference>
<protein>
    <submittedName>
        <fullName evidence="10">Putative fgf receptor activating protein</fullName>
    </submittedName>
</protein>
<evidence type="ECO:0000256" key="2">
    <source>
        <dbReference type="ARBA" id="ARBA00007414"/>
    </source>
</evidence>
<evidence type="ECO:0000256" key="6">
    <source>
        <dbReference type="ARBA" id="ARBA00023034"/>
    </source>
</evidence>
<dbReference type="PANTHER" id="PTHR12892:SF11">
    <property type="entry name" value="POST-GPI ATTACHMENT TO PROTEINS FACTOR 2"/>
    <property type="match status" value="1"/>
</dbReference>
<feature type="transmembrane region" description="Helical" evidence="8">
    <location>
        <begin position="117"/>
        <end position="139"/>
    </location>
</feature>
<feature type="transmembrane region" description="Helical" evidence="8">
    <location>
        <begin position="228"/>
        <end position="251"/>
    </location>
</feature>
<evidence type="ECO:0000259" key="9">
    <source>
        <dbReference type="Pfam" id="PF10277"/>
    </source>
</evidence>
<dbReference type="GO" id="GO:0000139">
    <property type="term" value="C:Golgi membrane"/>
    <property type="evidence" value="ECO:0007669"/>
    <property type="project" value="UniProtKB-SubCell"/>
</dbReference>
<comment type="subcellular location">
    <subcellularLocation>
        <location evidence="1">Golgi apparatus membrane</location>
        <topology evidence="1">Multi-pass membrane protein</topology>
    </subcellularLocation>
</comment>
<keyword evidence="3" id="KW-0337">GPI-anchor biosynthesis</keyword>
<comment type="similarity">
    <text evidence="2">Belongs to the PGAP2 family.</text>
</comment>
<evidence type="ECO:0000256" key="1">
    <source>
        <dbReference type="ARBA" id="ARBA00004653"/>
    </source>
</evidence>
<organism evidence="10">
    <name type="scientific">Corethrella appendiculata</name>
    <dbReference type="NCBI Taxonomy" id="1370023"/>
    <lineage>
        <taxon>Eukaryota</taxon>
        <taxon>Metazoa</taxon>
        <taxon>Ecdysozoa</taxon>
        <taxon>Arthropoda</taxon>
        <taxon>Hexapoda</taxon>
        <taxon>Insecta</taxon>
        <taxon>Pterygota</taxon>
        <taxon>Neoptera</taxon>
        <taxon>Endopterygota</taxon>
        <taxon>Diptera</taxon>
        <taxon>Nematocera</taxon>
        <taxon>Culicoidea</taxon>
        <taxon>Chaoboridae</taxon>
        <taxon>Corethrella</taxon>
    </lineage>
</organism>
<feature type="transmembrane region" description="Helical" evidence="8">
    <location>
        <begin position="190"/>
        <end position="208"/>
    </location>
</feature>
<evidence type="ECO:0000256" key="3">
    <source>
        <dbReference type="ARBA" id="ARBA00022502"/>
    </source>
</evidence>
<reference evidence="10" key="1">
    <citation type="journal article" date="2014" name="Insect Biochem. Mol. Biol.">
        <title>An insight into the sialome of the frog biting fly, Corethrella appendiculata.</title>
        <authorList>
            <person name="Ribeiro J.M.C."/>
            <person name="Chagas A.C."/>
            <person name="Pham V.M."/>
            <person name="Lounibos L.P."/>
            <person name="Calvo E."/>
        </authorList>
    </citation>
    <scope>NUCLEOTIDE SEQUENCE</scope>
    <source>
        <tissue evidence="10">Salivary glands</tissue>
    </source>
</reference>
<dbReference type="InterPro" id="IPR019402">
    <property type="entry name" value="CWH43_N"/>
</dbReference>
<feature type="transmembrane region" description="Helical" evidence="8">
    <location>
        <begin position="82"/>
        <end position="105"/>
    </location>
</feature>
<dbReference type="AlphaFoldDB" id="U5ENP0"/>
<evidence type="ECO:0000256" key="8">
    <source>
        <dbReference type="SAM" id="Phobius"/>
    </source>
</evidence>
<sequence length="262" mass="31463">MLPQYERLDENQQQQQQKKQLIKIKFSKFAVFTVSLPFFSFIFCVLWSIYYDFDKANATHCLVYNFLPSLSAAIGNYQPQRFIWQLAIIIHAPLRLIVVYVYKNYYTLLFRRKRRKIAYFACFLNTVENFALLGLSLWTSSENYEIHKKCFVTFIVTSEIYMLISYLLNRDTRTIETTSSNELKSIRYKRNLFIVNLSSIALAAYFFWRHNQLCEVGVYSLFALFEYIVVFTNMGFHMTAYWDFYNILLLYDWKYGFHITKI</sequence>
<dbReference type="InterPro" id="IPR039545">
    <property type="entry name" value="PGAP2"/>
</dbReference>
<keyword evidence="10" id="KW-0675">Receptor</keyword>
<evidence type="ECO:0000256" key="7">
    <source>
        <dbReference type="ARBA" id="ARBA00023136"/>
    </source>
</evidence>
<evidence type="ECO:0000256" key="5">
    <source>
        <dbReference type="ARBA" id="ARBA00022989"/>
    </source>
</evidence>
<evidence type="ECO:0000256" key="4">
    <source>
        <dbReference type="ARBA" id="ARBA00022692"/>
    </source>
</evidence>
<dbReference type="Pfam" id="PF10277">
    <property type="entry name" value="Frag1"/>
    <property type="match status" value="1"/>
</dbReference>
<proteinExistence type="evidence at transcript level"/>
<dbReference type="GO" id="GO:0005789">
    <property type="term" value="C:endoplasmic reticulum membrane"/>
    <property type="evidence" value="ECO:0007669"/>
    <property type="project" value="TreeGrafter"/>
</dbReference>
<keyword evidence="4 8" id="KW-0812">Transmembrane</keyword>
<keyword evidence="6" id="KW-0333">Golgi apparatus</keyword>
<keyword evidence="7 8" id="KW-0472">Membrane</keyword>
<feature type="transmembrane region" description="Helical" evidence="8">
    <location>
        <begin position="151"/>
        <end position="169"/>
    </location>
</feature>
<feature type="transmembrane region" description="Helical" evidence="8">
    <location>
        <begin position="29"/>
        <end position="50"/>
    </location>
</feature>
<feature type="domain" description="CWH43-like N-terminal" evidence="9">
    <location>
        <begin position="26"/>
        <end position="246"/>
    </location>
</feature>
<accession>U5ENP0</accession>
<name>U5ENP0_9DIPT</name>
<dbReference type="EMBL" id="GANO01000513">
    <property type="protein sequence ID" value="JAB59358.1"/>
    <property type="molecule type" value="mRNA"/>
</dbReference>
<dbReference type="GO" id="GO:0006506">
    <property type="term" value="P:GPI anchor biosynthetic process"/>
    <property type="evidence" value="ECO:0007669"/>
    <property type="project" value="UniProtKB-KW"/>
</dbReference>
<keyword evidence="5 8" id="KW-1133">Transmembrane helix</keyword>